<dbReference type="InterPro" id="IPR000551">
    <property type="entry name" value="MerR-type_HTH_dom"/>
</dbReference>
<dbReference type="PRINTS" id="PR00040">
    <property type="entry name" value="HTHMERR"/>
</dbReference>
<organism evidence="6 7">
    <name type="scientific">Nocardia mexicana</name>
    <dbReference type="NCBI Taxonomy" id="279262"/>
    <lineage>
        <taxon>Bacteria</taxon>
        <taxon>Bacillati</taxon>
        <taxon>Actinomycetota</taxon>
        <taxon>Actinomycetes</taxon>
        <taxon>Mycobacteriales</taxon>
        <taxon>Nocardiaceae</taxon>
        <taxon>Nocardia</taxon>
    </lineage>
</organism>
<dbReference type="PANTHER" id="PTHR30204:SF69">
    <property type="entry name" value="MERR-FAMILY TRANSCRIPTIONAL REGULATOR"/>
    <property type="match status" value="1"/>
</dbReference>
<keyword evidence="2" id="KW-0805">Transcription regulation</keyword>
<dbReference type="OrthoDB" id="9802039at2"/>
<dbReference type="PROSITE" id="PS50937">
    <property type="entry name" value="HTH_MERR_2"/>
    <property type="match status" value="1"/>
</dbReference>
<evidence type="ECO:0000256" key="2">
    <source>
        <dbReference type="ARBA" id="ARBA00023015"/>
    </source>
</evidence>
<proteinExistence type="predicted"/>
<dbReference type="STRING" id="1210089.GCA_001613165_05302"/>
<keyword evidence="1" id="KW-0678">Repressor</keyword>
<reference evidence="6 7" key="1">
    <citation type="submission" date="2018-07" db="EMBL/GenBank/DDBJ databases">
        <title>Genomic Encyclopedia of Type Strains, Phase IV (KMG-IV): sequencing the most valuable type-strain genomes for metagenomic binning, comparative biology and taxonomic classification.</title>
        <authorList>
            <person name="Goeker M."/>
        </authorList>
    </citation>
    <scope>NUCLEOTIDE SEQUENCE [LARGE SCALE GENOMIC DNA]</scope>
    <source>
        <strain evidence="6 7">DSM 44952</strain>
    </source>
</reference>
<evidence type="ECO:0000259" key="5">
    <source>
        <dbReference type="PROSITE" id="PS50937"/>
    </source>
</evidence>
<name>A0A370GLD8_9NOCA</name>
<dbReference type="SMART" id="SM00422">
    <property type="entry name" value="HTH_MERR"/>
    <property type="match status" value="1"/>
</dbReference>
<evidence type="ECO:0000256" key="4">
    <source>
        <dbReference type="ARBA" id="ARBA00023163"/>
    </source>
</evidence>
<dbReference type="GO" id="GO:0003700">
    <property type="term" value="F:DNA-binding transcription factor activity"/>
    <property type="evidence" value="ECO:0007669"/>
    <property type="project" value="InterPro"/>
</dbReference>
<keyword evidence="4" id="KW-0804">Transcription</keyword>
<dbReference type="RefSeq" id="WP_068025081.1">
    <property type="nucleotide sequence ID" value="NZ_QQAZ01000017.1"/>
</dbReference>
<dbReference type="SUPFAM" id="SSF46955">
    <property type="entry name" value="Putative DNA-binding domain"/>
    <property type="match status" value="1"/>
</dbReference>
<gene>
    <name evidence="6" type="ORF">DFR68_11784</name>
</gene>
<dbReference type="AlphaFoldDB" id="A0A370GLD8"/>
<feature type="domain" description="HTH merR-type" evidence="5">
    <location>
        <begin position="1"/>
        <end position="68"/>
    </location>
</feature>
<dbReference type="Proteomes" id="UP000255355">
    <property type="component" value="Unassembled WGS sequence"/>
</dbReference>
<evidence type="ECO:0000313" key="6">
    <source>
        <dbReference type="EMBL" id="RDI44467.1"/>
    </source>
</evidence>
<dbReference type="Gene3D" id="1.10.1660.10">
    <property type="match status" value="1"/>
</dbReference>
<dbReference type="InterPro" id="IPR047057">
    <property type="entry name" value="MerR_fam"/>
</dbReference>
<accession>A0A370GLD8</accession>
<dbReference type="EMBL" id="QQAZ01000017">
    <property type="protein sequence ID" value="RDI44467.1"/>
    <property type="molecule type" value="Genomic_DNA"/>
</dbReference>
<keyword evidence="7" id="KW-1185">Reference proteome</keyword>
<protein>
    <submittedName>
        <fullName evidence="6">DNA-binding transcriptional MerR regulator</fullName>
    </submittedName>
</protein>
<comment type="caution">
    <text evidence="6">The sequence shown here is derived from an EMBL/GenBank/DDBJ whole genome shotgun (WGS) entry which is preliminary data.</text>
</comment>
<evidence type="ECO:0000256" key="3">
    <source>
        <dbReference type="ARBA" id="ARBA00023125"/>
    </source>
</evidence>
<sequence length="237" mass="25013">MRISELAEHSGVPATTLRYYEGAGLVPAERTEAGYRVYREDSVRRLAVIGAAKDLGLPLTDIAEVLAVWDGGACVEVKSELRPRVAASLERVEGRLAELADFAGGVRSALRRLDALPDRDGPCDDECGLGAGGPVAAGETWRSAPLACSLDNDAAADRTEQWHRAIEGAERAPIPNGLRLTVAADRASSLAALAAAEQRCCPFFGFALHFDGPLVHLDIRAPEAAATMLAEIFGAAP</sequence>
<keyword evidence="3 6" id="KW-0238">DNA-binding</keyword>
<evidence type="ECO:0000313" key="7">
    <source>
        <dbReference type="Proteomes" id="UP000255355"/>
    </source>
</evidence>
<evidence type="ECO:0000256" key="1">
    <source>
        <dbReference type="ARBA" id="ARBA00022491"/>
    </source>
</evidence>
<dbReference type="InterPro" id="IPR009061">
    <property type="entry name" value="DNA-bd_dom_put_sf"/>
</dbReference>
<dbReference type="PANTHER" id="PTHR30204">
    <property type="entry name" value="REDOX-CYCLING DRUG-SENSING TRANSCRIPTIONAL ACTIVATOR SOXR"/>
    <property type="match status" value="1"/>
</dbReference>
<dbReference type="Pfam" id="PF13411">
    <property type="entry name" value="MerR_1"/>
    <property type="match status" value="1"/>
</dbReference>
<dbReference type="GO" id="GO:0003677">
    <property type="term" value="F:DNA binding"/>
    <property type="evidence" value="ECO:0007669"/>
    <property type="project" value="UniProtKB-KW"/>
</dbReference>